<dbReference type="RefSeq" id="XP_022978141.1">
    <property type="nucleotide sequence ID" value="XM_023122373.1"/>
</dbReference>
<feature type="compositionally biased region" description="Basic and acidic residues" evidence="1">
    <location>
        <begin position="479"/>
        <end position="493"/>
    </location>
</feature>
<evidence type="ECO:0000313" key="4">
    <source>
        <dbReference type="RefSeq" id="XP_022978140.1"/>
    </source>
</evidence>
<dbReference type="RefSeq" id="XP_022978142.1">
    <property type="nucleotide sequence ID" value="XM_023122374.1"/>
</dbReference>
<sequence>MMNSTNSHQGPHCSPHGRLKKRKVLKKFPTIAGHFEGRSTLTGKRKKLVEHPRPCEWIQDNLQLLSAAYCEHKAKYDDKLHGSMSISRRILLRGADSKIGSENLPSSSFKFQKIKFIGFCKEWIKDPSNIALLFWTIGVTVSGSVVFLVMTGMLNNLLPTKSQREIWFEVNNQILTALFTLMCLYHHPKRIHHMILLCRWKPGDILILREIYCKNGTYKPHERKHMTVLLVLLHMNCFAQYALSGLNLSHKKPQRSVFGVSVCLTVALLTAAAASLYAIFSPLGKEYDHGDDEESPNRINDGDLFVSRIVDKPQWRGGLFHFLDDIRTACLSVFCSFCLFGWNMERLGFGNMYVHAATFVIFCTAPLCLFGLAANIVEPWYAKVALSLIGILVSVFGLFYGGYWRIQMRKRFDITKNELCWGKPNVVDCAQWLFCCCCSLAQEARTADYYELMEDNLGKNRTNGRDKNEILSPLPREGGTVHEDRSNLDSNRFLDETDGVNQLLKPPTPSSMQRDDFALTMTKNLA</sequence>
<accession>A0A6J1IKC1</accession>
<dbReference type="Pfam" id="PF04749">
    <property type="entry name" value="PLAC8"/>
    <property type="match status" value="1"/>
</dbReference>
<gene>
    <name evidence="4 5 6" type="primary">LOC111478210</name>
</gene>
<dbReference type="RefSeq" id="XP_022978140.1">
    <property type="nucleotide sequence ID" value="XM_023122372.1"/>
</dbReference>
<feature type="transmembrane region" description="Helical" evidence="2">
    <location>
        <begin position="380"/>
        <end position="401"/>
    </location>
</feature>
<dbReference type="InterPro" id="IPR006461">
    <property type="entry name" value="PLAC_motif_containing"/>
</dbReference>
<dbReference type="PANTHER" id="PTHR31045:SF21">
    <property type="entry name" value="PLAC8 FAMILY PROTEIN"/>
    <property type="match status" value="1"/>
</dbReference>
<keyword evidence="2" id="KW-0472">Membrane</keyword>
<reference evidence="4 5" key="1">
    <citation type="submission" date="2025-04" db="UniProtKB">
        <authorList>
            <consortium name="RefSeq"/>
        </authorList>
    </citation>
    <scope>IDENTIFICATION</scope>
    <source>
        <tissue evidence="4 5">Young leaves</tissue>
    </source>
</reference>
<feature type="transmembrane region" description="Helical" evidence="2">
    <location>
        <begin position="257"/>
        <end position="280"/>
    </location>
</feature>
<name>A0A6J1IKC1_CUCMA</name>
<organism evidence="3 6">
    <name type="scientific">Cucurbita maxima</name>
    <name type="common">Pumpkin</name>
    <name type="synonym">Winter squash</name>
    <dbReference type="NCBI Taxonomy" id="3661"/>
    <lineage>
        <taxon>Eukaryota</taxon>
        <taxon>Viridiplantae</taxon>
        <taxon>Streptophyta</taxon>
        <taxon>Embryophyta</taxon>
        <taxon>Tracheophyta</taxon>
        <taxon>Spermatophyta</taxon>
        <taxon>Magnoliopsida</taxon>
        <taxon>eudicotyledons</taxon>
        <taxon>Gunneridae</taxon>
        <taxon>Pentapetalae</taxon>
        <taxon>rosids</taxon>
        <taxon>fabids</taxon>
        <taxon>Cucurbitales</taxon>
        <taxon>Cucurbitaceae</taxon>
        <taxon>Cucurbiteae</taxon>
        <taxon>Cucurbita</taxon>
    </lineage>
</organism>
<dbReference type="OrthoDB" id="6407410at2759"/>
<feature type="region of interest" description="Disordered" evidence="1">
    <location>
        <begin position="464"/>
        <end position="493"/>
    </location>
</feature>
<protein>
    <submittedName>
        <fullName evidence="4 5">Uncharacterized protein LOC111478210 isoform X1</fullName>
    </submittedName>
</protein>
<dbReference type="PANTHER" id="PTHR31045">
    <property type="entry name" value="PLAC8 FAMILY PROTEIN-RELATED"/>
    <property type="match status" value="1"/>
</dbReference>
<keyword evidence="2" id="KW-1133">Transmembrane helix</keyword>
<evidence type="ECO:0000256" key="1">
    <source>
        <dbReference type="SAM" id="MobiDB-lite"/>
    </source>
</evidence>
<dbReference type="GeneID" id="111478210"/>
<keyword evidence="3" id="KW-1185">Reference proteome</keyword>
<dbReference type="Pfam" id="PF11204">
    <property type="entry name" value="DUF2985"/>
    <property type="match status" value="1"/>
</dbReference>
<dbReference type="Proteomes" id="UP000504608">
    <property type="component" value="Unplaced"/>
</dbReference>
<dbReference type="GO" id="GO:0051762">
    <property type="term" value="P:sesquiterpene biosynthetic process"/>
    <property type="evidence" value="ECO:0007669"/>
    <property type="project" value="TreeGrafter"/>
</dbReference>
<keyword evidence="2" id="KW-0812">Transmembrane</keyword>
<evidence type="ECO:0000313" key="3">
    <source>
        <dbReference type="Proteomes" id="UP000504608"/>
    </source>
</evidence>
<dbReference type="NCBIfam" id="TIGR01571">
    <property type="entry name" value="A_thal_Cys_rich"/>
    <property type="match status" value="1"/>
</dbReference>
<dbReference type="GO" id="GO:0009975">
    <property type="term" value="F:cyclase activity"/>
    <property type="evidence" value="ECO:0007669"/>
    <property type="project" value="TreeGrafter"/>
</dbReference>
<dbReference type="AlphaFoldDB" id="A0A6J1IKC1"/>
<feature type="transmembrane region" description="Helical" evidence="2">
    <location>
        <begin position="130"/>
        <end position="154"/>
    </location>
</feature>
<evidence type="ECO:0000313" key="6">
    <source>
        <dbReference type="RefSeq" id="XP_022978142.1"/>
    </source>
</evidence>
<feature type="transmembrane region" description="Helical" evidence="2">
    <location>
        <begin position="354"/>
        <end position="374"/>
    </location>
</feature>
<proteinExistence type="predicted"/>
<dbReference type="InterPro" id="IPR021369">
    <property type="entry name" value="DUF2985"/>
</dbReference>
<evidence type="ECO:0000313" key="5">
    <source>
        <dbReference type="RefSeq" id="XP_022978141.1"/>
    </source>
</evidence>
<evidence type="ECO:0000256" key="2">
    <source>
        <dbReference type="SAM" id="Phobius"/>
    </source>
</evidence>
<dbReference type="KEGG" id="cmax:111478210"/>
<feature type="transmembrane region" description="Helical" evidence="2">
    <location>
        <begin position="326"/>
        <end position="342"/>
    </location>
</feature>